<evidence type="ECO:0000313" key="1">
    <source>
        <dbReference type="EMBL" id="TYO84915.1"/>
    </source>
</evidence>
<dbReference type="Proteomes" id="UP000324513">
    <property type="component" value="Unassembled WGS sequence"/>
</dbReference>
<keyword evidence="2" id="KW-1185">Reference proteome</keyword>
<accession>A0ABY3NB56</accession>
<name>A0ABY3NB56_ELIMR</name>
<dbReference type="EMBL" id="VNHK01000017">
    <property type="protein sequence ID" value="TYO84915.1"/>
    <property type="molecule type" value="Genomic_DNA"/>
</dbReference>
<comment type="caution">
    <text evidence="1">The sequence shown here is derived from an EMBL/GenBank/DDBJ whole genome shotgun (WGS) entry which is preliminary data.</text>
</comment>
<gene>
    <name evidence="1" type="ORF">LX74_03720</name>
</gene>
<evidence type="ECO:0000313" key="2">
    <source>
        <dbReference type="Proteomes" id="UP000324513"/>
    </source>
</evidence>
<sequence length="152" mass="17954">MWYKVDFRKLGALNLPINWRSPSMIAVVNVLTAHMDTVNDEFNNNRNYNIERAVHNSQLCNLRGLLNDKFDSDRRITIEDPINKQETYIYTDAENKPKYLGELALYPASEFSDDQVDFIVKVPKALTDYYDQIYNTVDYYRLASKRFRIELI</sequence>
<dbReference type="RefSeq" id="WP_065081752.1">
    <property type="nucleotide sequence ID" value="NZ_FLSS01000004.1"/>
</dbReference>
<organism evidence="1 2">
    <name type="scientific">Elizabethkingia miricola</name>
    <name type="common">Chryseobacterium miricola</name>
    <dbReference type="NCBI Taxonomy" id="172045"/>
    <lineage>
        <taxon>Bacteria</taxon>
        <taxon>Pseudomonadati</taxon>
        <taxon>Bacteroidota</taxon>
        <taxon>Flavobacteriia</taxon>
        <taxon>Flavobacteriales</taxon>
        <taxon>Weeksellaceae</taxon>
        <taxon>Elizabethkingia</taxon>
    </lineage>
</organism>
<proteinExistence type="predicted"/>
<protein>
    <submittedName>
        <fullName evidence="1">Uncharacterized protein</fullName>
    </submittedName>
</protein>
<reference evidence="1 2" key="1">
    <citation type="submission" date="2019-07" db="EMBL/GenBank/DDBJ databases">
        <title>Genomic Encyclopedia of Archaeal and Bacterial Type Strains, Phase II (KMG-II): from individual species to whole genera.</title>
        <authorList>
            <person name="Goeker M."/>
        </authorList>
    </citation>
    <scope>NUCLEOTIDE SEQUENCE [LARGE SCALE GENOMIC DNA]</scope>
    <source>
        <strain evidence="1 2">DSM 14571</strain>
    </source>
</reference>